<protein>
    <recommendedName>
        <fullName evidence="9">Membrane fusion protein (MFP) family protein</fullName>
    </recommendedName>
</protein>
<dbReference type="GO" id="GO:0005886">
    <property type="term" value="C:plasma membrane"/>
    <property type="evidence" value="ECO:0007669"/>
    <property type="project" value="UniProtKB-SubCell"/>
</dbReference>
<keyword evidence="8" id="KW-0472">Membrane</keyword>
<evidence type="ECO:0000313" key="13">
    <source>
        <dbReference type="EMBL" id="VFJ88391.1"/>
    </source>
</evidence>
<gene>
    <name evidence="13" type="ORF">BECKLFY1418B_GA0070995_101011</name>
</gene>
<dbReference type="NCBIfam" id="TIGR01843">
    <property type="entry name" value="type_I_hlyD"/>
    <property type="match status" value="1"/>
</dbReference>
<keyword evidence="3 9" id="KW-0813">Transport</keyword>
<dbReference type="InterPro" id="IPR058982">
    <property type="entry name" value="Beta-barrel_AprE"/>
</dbReference>
<comment type="similarity">
    <text evidence="2 9">Belongs to the membrane fusion protein (MFP) (TC 8.A.1) family.</text>
</comment>
<name>A0A450U8W2_9GAMM</name>
<organism evidence="13">
    <name type="scientific">Candidatus Kentrum sp. LFY</name>
    <dbReference type="NCBI Taxonomy" id="2126342"/>
    <lineage>
        <taxon>Bacteria</taxon>
        <taxon>Pseudomonadati</taxon>
        <taxon>Pseudomonadota</taxon>
        <taxon>Gammaproteobacteria</taxon>
        <taxon>Candidatus Kentrum</taxon>
    </lineage>
</organism>
<keyword evidence="5 9" id="KW-0997">Cell inner membrane</keyword>
<dbReference type="Gene3D" id="2.40.30.170">
    <property type="match status" value="1"/>
</dbReference>
<evidence type="ECO:0000256" key="8">
    <source>
        <dbReference type="ARBA" id="ARBA00023136"/>
    </source>
</evidence>
<proteinExistence type="inferred from homology"/>
<dbReference type="PANTHER" id="PTHR30386">
    <property type="entry name" value="MEMBRANE FUSION SUBUNIT OF EMRAB-TOLC MULTIDRUG EFFLUX PUMP"/>
    <property type="match status" value="1"/>
</dbReference>
<keyword evidence="7" id="KW-1133">Transmembrane helix</keyword>
<reference evidence="13" key="1">
    <citation type="submission" date="2019-02" db="EMBL/GenBank/DDBJ databases">
        <authorList>
            <person name="Gruber-Vodicka R. H."/>
            <person name="Seah K. B. B."/>
        </authorList>
    </citation>
    <scope>NUCLEOTIDE SEQUENCE</scope>
    <source>
        <strain evidence="13">BECK_M7</strain>
    </source>
</reference>
<evidence type="ECO:0000256" key="3">
    <source>
        <dbReference type="ARBA" id="ARBA00022448"/>
    </source>
</evidence>
<dbReference type="PANTHER" id="PTHR30386:SF27">
    <property type="entry name" value="MEMBRANE FUSION PROTEIN (MFP) FAMILY PROTEIN"/>
    <property type="match status" value="1"/>
</dbReference>
<sequence length="473" mass="53236">MKAADEITPTETTGTADPAVGDAKVAPPPSSTLPVPTRKELLEFQPDAVVLEHRSLPGGARWTLYAILSLITSVILWASLAEVDRIITGPGKLITTAATVVVQPLTTSVIRTLDARVGRIIDAGQVLATLDPTFSKSDVVRLKERFHGLTHAVDRLHKELDNDPLPPPGPDASQAQSIEYQIYTRRQSQYRSKIAAFDNNIQRLIAKLETNHHHKEGYKERVAVLKDIEAMYEKMTRARQGSNLKLLMAREHRMENQTELTRLDRERKEILHELATERANREAFIAQWMQEIGAKLSEQRLEKISVEEQLRKAQRLNSLVTLHSPVDAVVLDVAKRSVGSVIREAETLITLVPVDVPLEAEVEISSKDIGRIRIDDSVRIKLDPFQYQRHGTLKGRVRTVSGDAFTREVLGREEAFFRAKITLLTTRLEDVPDDFRLLPGMTLTSEINIGKRKVISYFLYPVIRALDESIREP</sequence>
<dbReference type="AlphaFoldDB" id="A0A450U8W2"/>
<dbReference type="EMBL" id="CAADFF010000010">
    <property type="protein sequence ID" value="VFJ88391.1"/>
    <property type="molecule type" value="Genomic_DNA"/>
</dbReference>
<feature type="domain" description="AprE-like beta-barrel" evidence="12">
    <location>
        <begin position="359"/>
        <end position="449"/>
    </location>
</feature>
<keyword evidence="10" id="KW-0175">Coiled coil</keyword>
<keyword evidence="4 9" id="KW-1003">Cell membrane</keyword>
<evidence type="ECO:0000256" key="7">
    <source>
        <dbReference type="ARBA" id="ARBA00022989"/>
    </source>
</evidence>
<evidence type="ECO:0000259" key="12">
    <source>
        <dbReference type="Pfam" id="PF26002"/>
    </source>
</evidence>
<feature type="coiled-coil region" evidence="10">
    <location>
        <begin position="260"/>
        <end position="316"/>
    </location>
</feature>
<dbReference type="PRINTS" id="PR01490">
    <property type="entry name" value="RTXTOXIND"/>
</dbReference>
<evidence type="ECO:0000256" key="5">
    <source>
        <dbReference type="ARBA" id="ARBA00022519"/>
    </source>
</evidence>
<comment type="subcellular location">
    <subcellularLocation>
        <location evidence="1 9">Cell inner membrane</location>
        <topology evidence="1 9">Single-pass membrane protein</topology>
    </subcellularLocation>
</comment>
<evidence type="ECO:0000256" key="1">
    <source>
        <dbReference type="ARBA" id="ARBA00004377"/>
    </source>
</evidence>
<dbReference type="InterPro" id="IPR010129">
    <property type="entry name" value="T1SS_HlyD"/>
</dbReference>
<dbReference type="GO" id="GO:0015031">
    <property type="term" value="P:protein transport"/>
    <property type="evidence" value="ECO:0007669"/>
    <property type="project" value="InterPro"/>
</dbReference>
<evidence type="ECO:0000256" key="9">
    <source>
        <dbReference type="RuleBase" id="RU365093"/>
    </source>
</evidence>
<evidence type="ECO:0000256" key="2">
    <source>
        <dbReference type="ARBA" id="ARBA00009477"/>
    </source>
</evidence>
<feature type="region of interest" description="Disordered" evidence="11">
    <location>
        <begin position="1"/>
        <end position="33"/>
    </location>
</feature>
<evidence type="ECO:0000256" key="6">
    <source>
        <dbReference type="ARBA" id="ARBA00022692"/>
    </source>
</evidence>
<keyword evidence="6" id="KW-0812">Transmembrane</keyword>
<evidence type="ECO:0000256" key="10">
    <source>
        <dbReference type="SAM" id="Coils"/>
    </source>
</evidence>
<accession>A0A450U8W2</accession>
<evidence type="ECO:0000256" key="11">
    <source>
        <dbReference type="SAM" id="MobiDB-lite"/>
    </source>
</evidence>
<dbReference type="Pfam" id="PF26002">
    <property type="entry name" value="Beta-barrel_AprE"/>
    <property type="match status" value="1"/>
</dbReference>
<dbReference type="InterPro" id="IPR050739">
    <property type="entry name" value="MFP"/>
</dbReference>
<evidence type="ECO:0000256" key="4">
    <source>
        <dbReference type="ARBA" id="ARBA00022475"/>
    </source>
</evidence>